<protein>
    <submittedName>
        <fullName evidence="1">17620_t:CDS:1</fullName>
    </submittedName>
</protein>
<comment type="caution">
    <text evidence="1">The sequence shown here is derived from an EMBL/GenBank/DDBJ whole genome shotgun (WGS) entry which is preliminary data.</text>
</comment>
<dbReference type="Proteomes" id="UP000789366">
    <property type="component" value="Unassembled WGS sequence"/>
</dbReference>
<organism evidence="1 2">
    <name type="scientific">Cetraspora pellucida</name>
    <dbReference type="NCBI Taxonomy" id="1433469"/>
    <lineage>
        <taxon>Eukaryota</taxon>
        <taxon>Fungi</taxon>
        <taxon>Fungi incertae sedis</taxon>
        <taxon>Mucoromycota</taxon>
        <taxon>Glomeromycotina</taxon>
        <taxon>Glomeromycetes</taxon>
        <taxon>Diversisporales</taxon>
        <taxon>Gigasporaceae</taxon>
        <taxon>Cetraspora</taxon>
    </lineage>
</organism>
<gene>
    <name evidence="1" type="ORF">SPELUC_LOCUS9387</name>
</gene>
<feature type="non-terminal residue" evidence="1">
    <location>
        <position position="80"/>
    </location>
</feature>
<reference evidence="1" key="1">
    <citation type="submission" date="2021-06" db="EMBL/GenBank/DDBJ databases">
        <authorList>
            <person name="Kallberg Y."/>
            <person name="Tangrot J."/>
            <person name="Rosling A."/>
        </authorList>
    </citation>
    <scope>NUCLEOTIDE SEQUENCE</scope>
    <source>
        <strain evidence="1">28 12/20/2015</strain>
    </source>
</reference>
<name>A0ACA9NQ64_9GLOM</name>
<dbReference type="EMBL" id="CAJVPW010015691">
    <property type="protein sequence ID" value="CAG8664060.1"/>
    <property type="molecule type" value="Genomic_DNA"/>
</dbReference>
<accession>A0ACA9NQ64</accession>
<proteinExistence type="predicted"/>
<evidence type="ECO:0000313" key="2">
    <source>
        <dbReference type="Proteomes" id="UP000789366"/>
    </source>
</evidence>
<keyword evidence="2" id="KW-1185">Reference proteome</keyword>
<sequence length="80" mass="9024">MEGRLWLKYGRASIAFVIEKRVSLSKCSSTIIRDGVLVCRVLFVPRTVGRSFVVDEEVTQVPDFLMFSTMVRVVEALGID</sequence>
<evidence type="ECO:0000313" key="1">
    <source>
        <dbReference type="EMBL" id="CAG8664060.1"/>
    </source>
</evidence>